<comment type="caution">
    <text evidence="4">The sequence shown here is derived from an EMBL/GenBank/DDBJ whole genome shotgun (WGS) entry which is preliminary data.</text>
</comment>
<evidence type="ECO:0000256" key="1">
    <source>
        <dbReference type="PROSITE-ProRule" id="PRU00042"/>
    </source>
</evidence>
<sequence length="511" mass="57320">MSAADVSSGSSPAQHPEDGPIFRPMDVDRDSRSAFTADQTPDAAVQELHNEPRPRLSRLPVHQQEATPKQEQEDTEQHQQLNRRDHYQHSPHDRQHRQQEMRDDTDQHVPAFRREQSNLHPEMPSQTRQDPAQRSYPTEESPPSLDRDRKIFDDHASTHENRRSLHHRMDIDDDVNTDIVDHNEREDERREATGNHKGLPGLVQEVVHRDVTRGIDMSSYREEREAEDKEESVEADQPRDNFGAEAGPNIKSEPDGVVSVHAHRPIAAATNTWHPDNTTTSTKSEAHSSQSQTRHAGSKHSAEGTSQEGLPSKALRTKRETIKKAPKVYPPRKPRARPVALEPVTMTIRTDSALSTLASAAVAIKNRQEDASILSVPPFSPTTQTPQSPALESTPEPSDPAATPALAPPPPPVRAGSRGPSKAHIPHDAGGYRCDLCPGERFGRVHDLKRHQISKHNEMTWPCDFCHRPFVRRDALLRHYSVKAARHDGVHPSALEEHRLQEAKARAKLLS</sequence>
<dbReference type="Proteomes" id="UP000738325">
    <property type="component" value="Unassembled WGS sequence"/>
</dbReference>
<keyword evidence="1" id="KW-0863">Zinc-finger</keyword>
<gene>
    <name evidence="4" type="ORF">BGZ99_004771</name>
</gene>
<dbReference type="GO" id="GO:0008270">
    <property type="term" value="F:zinc ion binding"/>
    <property type="evidence" value="ECO:0007669"/>
    <property type="project" value="UniProtKB-KW"/>
</dbReference>
<feature type="compositionally biased region" description="Basic and acidic residues" evidence="2">
    <location>
        <begin position="179"/>
        <end position="194"/>
    </location>
</feature>
<dbReference type="Gene3D" id="3.30.160.60">
    <property type="entry name" value="Classic Zinc Finger"/>
    <property type="match status" value="1"/>
</dbReference>
<feature type="region of interest" description="Disordered" evidence="2">
    <location>
        <begin position="1"/>
        <end position="337"/>
    </location>
</feature>
<protein>
    <recommendedName>
        <fullName evidence="3">C2H2-type domain-containing protein</fullName>
    </recommendedName>
</protein>
<keyword evidence="1" id="KW-0479">Metal-binding</keyword>
<feature type="compositionally biased region" description="Basic and acidic residues" evidence="2">
    <location>
        <begin position="145"/>
        <end position="170"/>
    </location>
</feature>
<feature type="compositionally biased region" description="Polar residues" evidence="2">
    <location>
        <begin position="269"/>
        <end position="295"/>
    </location>
</feature>
<name>A0A9P6RXF4_9FUNG</name>
<feature type="compositionally biased region" description="Polar residues" evidence="2">
    <location>
        <begin position="124"/>
        <end position="138"/>
    </location>
</feature>
<feature type="compositionally biased region" description="Basic and acidic residues" evidence="2">
    <location>
        <begin position="206"/>
        <end position="227"/>
    </location>
</feature>
<keyword evidence="1" id="KW-0862">Zinc</keyword>
<dbReference type="InterPro" id="IPR036236">
    <property type="entry name" value="Znf_C2H2_sf"/>
</dbReference>
<evidence type="ECO:0000313" key="5">
    <source>
        <dbReference type="Proteomes" id="UP000738325"/>
    </source>
</evidence>
<dbReference type="OrthoDB" id="10018191at2759"/>
<feature type="compositionally biased region" description="Basic residues" evidence="2">
    <location>
        <begin position="324"/>
        <end position="336"/>
    </location>
</feature>
<dbReference type="EMBL" id="JAAAIP010000003">
    <property type="protein sequence ID" value="KAG0330401.1"/>
    <property type="molecule type" value="Genomic_DNA"/>
</dbReference>
<feature type="domain" description="C2H2-type" evidence="3">
    <location>
        <begin position="461"/>
        <end position="492"/>
    </location>
</feature>
<reference evidence="4" key="1">
    <citation type="journal article" date="2020" name="Fungal Divers.">
        <title>Resolving the Mortierellaceae phylogeny through synthesis of multi-gene phylogenetics and phylogenomics.</title>
        <authorList>
            <person name="Vandepol N."/>
            <person name="Liber J."/>
            <person name="Desiro A."/>
            <person name="Na H."/>
            <person name="Kennedy M."/>
            <person name="Barry K."/>
            <person name="Grigoriev I.V."/>
            <person name="Miller A.N."/>
            <person name="O'Donnell K."/>
            <person name="Stajich J.E."/>
            <person name="Bonito G."/>
        </authorList>
    </citation>
    <scope>NUCLEOTIDE SEQUENCE</scope>
    <source>
        <strain evidence="4">REB-010B</strain>
    </source>
</reference>
<dbReference type="SMART" id="SM00355">
    <property type="entry name" value="ZnF_C2H2"/>
    <property type="match status" value="2"/>
</dbReference>
<feature type="compositionally biased region" description="Basic and acidic residues" evidence="2">
    <location>
        <begin position="68"/>
        <end position="117"/>
    </location>
</feature>
<organism evidence="4 5">
    <name type="scientific">Dissophora globulifera</name>
    <dbReference type="NCBI Taxonomy" id="979702"/>
    <lineage>
        <taxon>Eukaryota</taxon>
        <taxon>Fungi</taxon>
        <taxon>Fungi incertae sedis</taxon>
        <taxon>Mucoromycota</taxon>
        <taxon>Mortierellomycotina</taxon>
        <taxon>Mortierellomycetes</taxon>
        <taxon>Mortierellales</taxon>
        <taxon>Mortierellaceae</taxon>
        <taxon>Dissophora</taxon>
    </lineage>
</organism>
<accession>A0A9P6RXF4</accession>
<proteinExistence type="predicted"/>
<feature type="compositionally biased region" description="Basic and acidic residues" evidence="2">
    <location>
        <begin position="15"/>
        <end position="32"/>
    </location>
</feature>
<dbReference type="PROSITE" id="PS50157">
    <property type="entry name" value="ZINC_FINGER_C2H2_2"/>
    <property type="match status" value="1"/>
</dbReference>
<evidence type="ECO:0000313" key="4">
    <source>
        <dbReference type="EMBL" id="KAG0330401.1"/>
    </source>
</evidence>
<keyword evidence="5" id="KW-1185">Reference proteome</keyword>
<feature type="compositionally biased region" description="Polar residues" evidence="2">
    <location>
        <begin position="1"/>
        <end position="13"/>
    </location>
</feature>
<dbReference type="InterPro" id="IPR013087">
    <property type="entry name" value="Znf_C2H2_type"/>
</dbReference>
<evidence type="ECO:0000256" key="2">
    <source>
        <dbReference type="SAM" id="MobiDB-lite"/>
    </source>
</evidence>
<feature type="region of interest" description="Disordered" evidence="2">
    <location>
        <begin position="373"/>
        <end position="428"/>
    </location>
</feature>
<dbReference type="SUPFAM" id="SSF57667">
    <property type="entry name" value="beta-beta-alpha zinc fingers"/>
    <property type="match status" value="1"/>
</dbReference>
<evidence type="ECO:0000259" key="3">
    <source>
        <dbReference type="PROSITE" id="PS50157"/>
    </source>
</evidence>
<dbReference type="AlphaFoldDB" id="A0A9P6RXF4"/>